<dbReference type="EMBL" id="FOMS01000008">
    <property type="protein sequence ID" value="SFE29848.1"/>
    <property type="molecule type" value="Genomic_DNA"/>
</dbReference>
<dbReference type="RefSeq" id="WP_149756458.1">
    <property type="nucleotide sequence ID" value="NZ_FOMS01000008.1"/>
</dbReference>
<gene>
    <name evidence="1" type="ORF">SAMN04515678_108104</name>
</gene>
<proteinExistence type="predicted"/>
<organism evidence="1 2">
    <name type="scientific">Roseivivax sediminis</name>
    <dbReference type="NCBI Taxonomy" id="936889"/>
    <lineage>
        <taxon>Bacteria</taxon>
        <taxon>Pseudomonadati</taxon>
        <taxon>Pseudomonadota</taxon>
        <taxon>Alphaproteobacteria</taxon>
        <taxon>Rhodobacterales</taxon>
        <taxon>Roseobacteraceae</taxon>
        <taxon>Roseivivax</taxon>
    </lineage>
</organism>
<dbReference type="AlphaFoldDB" id="A0A1I1ZEU1"/>
<dbReference type="Proteomes" id="UP000325289">
    <property type="component" value="Unassembled WGS sequence"/>
</dbReference>
<dbReference type="OrthoDB" id="7839248at2"/>
<evidence type="ECO:0000313" key="1">
    <source>
        <dbReference type="EMBL" id="SFE29848.1"/>
    </source>
</evidence>
<keyword evidence="2" id="KW-1185">Reference proteome</keyword>
<evidence type="ECO:0008006" key="3">
    <source>
        <dbReference type="Google" id="ProtNLM"/>
    </source>
</evidence>
<accession>A0A1I1ZEU1</accession>
<dbReference type="InterPro" id="IPR036895">
    <property type="entry name" value="Uracil-DNA_glycosylase-like_sf"/>
</dbReference>
<dbReference type="SUPFAM" id="SSF52141">
    <property type="entry name" value="Uracil-DNA glycosylase-like"/>
    <property type="match status" value="1"/>
</dbReference>
<name>A0A1I1ZEU1_9RHOB</name>
<sequence>MTTAPRSTGARRDRRALYAAAVARRRAFRLPGYTTLAEAGFDGDYVSPIQMTSGNLSGPMLMSKDWLDAPSARRFRTALAATGYLPQTPFNRVIDRVLALLGLTRSDIYIAPVFCLLPPRRSHPLPAAAARASFDAVTGHELMGRRPVAAGTDAARALRAAGVEHVETIHPSARGLDFDARAARIARALEAA</sequence>
<evidence type="ECO:0000313" key="2">
    <source>
        <dbReference type="Proteomes" id="UP000325289"/>
    </source>
</evidence>
<reference evidence="1 2" key="1">
    <citation type="submission" date="2016-10" db="EMBL/GenBank/DDBJ databases">
        <authorList>
            <person name="Varghese N."/>
            <person name="Submissions S."/>
        </authorList>
    </citation>
    <scope>NUCLEOTIDE SEQUENCE [LARGE SCALE GENOMIC DNA]</scope>
    <source>
        <strain evidence="2">YIM D21,KCTC 23444,ACCC 10710</strain>
    </source>
</reference>
<protein>
    <recommendedName>
        <fullName evidence="3">Uracil DNA glycosylase superfamily protein</fullName>
    </recommendedName>
</protein>